<dbReference type="SUPFAM" id="SSF56059">
    <property type="entry name" value="Glutathione synthetase ATP-binding domain-like"/>
    <property type="match status" value="1"/>
</dbReference>
<dbReference type="InterPro" id="IPR011095">
    <property type="entry name" value="Dala_Dala_lig_C"/>
</dbReference>
<keyword evidence="10 15" id="KW-0464">Manganese</keyword>
<comment type="cofactor">
    <cofactor evidence="15">
        <name>Mg(2+)</name>
        <dbReference type="ChEBI" id="CHEBI:18420"/>
    </cofactor>
    <cofactor evidence="15">
        <name>Mn(2+)</name>
        <dbReference type="ChEBI" id="CHEBI:29035"/>
    </cofactor>
    <text evidence="15">Binds 2 magnesium or manganese ions per subunit.</text>
</comment>
<keyword evidence="12" id="KW-0963">Cytoplasm</keyword>
<dbReference type="GO" id="GO:0005524">
    <property type="term" value="F:ATP binding"/>
    <property type="evidence" value="ECO:0007669"/>
    <property type="project" value="UniProtKB-UniRule"/>
</dbReference>
<dbReference type="KEGG" id="serj:SGUI_3239"/>
<accession>A0A1B1NGT6</accession>
<dbReference type="GO" id="GO:0008360">
    <property type="term" value="P:regulation of cell shape"/>
    <property type="evidence" value="ECO:0007669"/>
    <property type="project" value="UniProtKB-KW"/>
</dbReference>
<feature type="binding site" evidence="15">
    <location>
        <position position="337"/>
    </location>
    <ligand>
        <name>Mg(2+)</name>
        <dbReference type="ChEBI" id="CHEBI:18420"/>
        <label>2</label>
    </ligand>
</feature>
<comment type="similarity">
    <text evidence="2 12">Belongs to the D-alanine--D-alanine ligase family.</text>
</comment>
<evidence type="ECO:0000256" key="4">
    <source>
        <dbReference type="ARBA" id="ARBA00022723"/>
    </source>
</evidence>
<feature type="binding site" evidence="14">
    <location>
        <begin position="198"/>
        <end position="200"/>
    </location>
    <ligand>
        <name>ATP</name>
        <dbReference type="ChEBI" id="CHEBI:30616"/>
    </ligand>
</feature>
<proteinExistence type="inferred from homology"/>
<evidence type="ECO:0000256" key="5">
    <source>
        <dbReference type="ARBA" id="ARBA00022741"/>
    </source>
</evidence>
<gene>
    <name evidence="12" type="primary">ddl</name>
    <name evidence="18" type="ORF">SGUI_3239</name>
</gene>
<dbReference type="PATRIC" id="fig|1758689.4.peg.3385"/>
<evidence type="ECO:0000256" key="8">
    <source>
        <dbReference type="ARBA" id="ARBA00022960"/>
    </source>
</evidence>
<dbReference type="Pfam" id="PF01820">
    <property type="entry name" value="Dala_Dala_lig_N"/>
    <property type="match status" value="1"/>
</dbReference>
<keyword evidence="5 14" id="KW-0547">Nucleotide-binding</keyword>
<keyword evidence="9 12" id="KW-0573">Peptidoglycan synthesis</keyword>
<dbReference type="PANTHER" id="PTHR23132">
    <property type="entry name" value="D-ALANINE--D-ALANINE LIGASE"/>
    <property type="match status" value="1"/>
</dbReference>
<feature type="binding site" evidence="14">
    <location>
        <begin position="334"/>
        <end position="335"/>
    </location>
    <ligand>
        <name>ATP</name>
        <dbReference type="ChEBI" id="CHEBI:30616"/>
    </ligand>
</feature>
<keyword evidence="3 12" id="KW-0436">Ligase</keyword>
<feature type="domain" description="ATP-grasp" evidence="17">
    <location>
        <begin position="158"/>
        <end position="368"/>
    </location>
</feature>
<dbReference type="NCBIfam" id="NF002528">
    <property type="entry name" value="PRK01966.1-4"/>
    <property type="match status" value="1"/>
</dbReference>
<evidence type="ECO:0000313" key="19">
    <source>
        <dbReference type="Proteomes" id="UP000092482"/>
    </source>
</evidence>
<keyword evidence="19" id="KW-1185">Reference proteome</keyword>
<evidence type="ECO:0000256" key="13">
    <source>
        <dbReference type="PIRSR" id="PIRSR039102-1"/>
    </source>
</evidence>
<dbReference type="NCBIfam" id="TIGR01205">
    <property type="entry name" value="D_ala_D_alaTIGR"/>
    <property type="match status" value="1"/>
</dbReference>
<comment type="catalytic activity">
    <reaction evidence="12">
        <text>2 D-alanine + ATP = D-alanyl-D-alanine + ADP + phosphate + H(+)</text>
        <dbReference type="Rhea" id="RHEA:11224"/>
        <dbReference type="ChEBI" id="CHEBI:15378"/>
        <dbReference type="ChEBI" id="CHEBI:30616"/>
        <dbReference type="ChEBI" id="CHEBI:43474"/>
        <dbReference type="ChEBI" id="CHEBI:57416"/>
        <dbReference type="ChEBI" id="CHEBI:57822"/>
        <dbReference type="ChEBI" id="CHEBI:456216"/>
        <dbReference type="EC" id="6.3.2.4"/>
    </reaction>
</comment>
<dbReference type="GO" id="GO:0009252">
    <property type="term" value="P:peptidoglycan biosynthetic process"/>
    <property type="evidence" value="ECO:0007669"/>
    <property type="project" value="UniProtKB-UniRule"/>
</dbReference>
<comment type="function">
    <text evidence="12">Cell wall formation.</text>
</comment>
<evidence type="ECO:0000256" key="14">
    <source>
        <dbReference type="PIRSR" id="PIRSR039102-2"/>
    </source>
</evidence>
<feature type="active site" evidence="13">
    <location>
        <position position="206"/>
    </location>
</feature>
<dbReference type="InterPro" id="IPR000291">
    <property type="entry name" value="D-Ala_lig_Van_CS"/>
</dbReference>
<evidence type="ECO:0000256" key="11">
    <source>
        <dbReference type="ARBA" id="ARBA00023316"/>
    </source>
</evidence>
<dbReference type="PANTHER" id="PTHR23132:SF25">
    <property type="entry name" value="D-ALANINE--D-ALANINE LIGASE A"/>
    <property type="match status" value="1"/>
</dbReference>
<dbReference type="Pfam" id="PF07478">
    <property type="entry name" value="Dala_Dala_lig_C"/>
    <property type="match status" value="1"/>
</dbReference>
<dbReference type="EMBL" id="CP014989">
    <property type="protein sequence ID" value="ANS80635.1"/>
    <property type="molecule type" value="Genomic_DNA"/>
</dbReference>
<dbReference type="GO" id="GO:0008716">
    <property type="term" value="F:D-alanine-D-alanine ligase activity"/>
    <property type="evidence" value="ECO:0007669"/>
    <property type="project" value="UniProtKB-UniRule"/>
</dbReference>
<dbReference type="GO" id="GO:0046872">
    <property type="term" value="F:metal ion binding"/>
    <property type="evidence" value="ECO:0007669"/>
    <property type="project" value="UniProtKB-KW"/>
</dbReference>
<evidence type="ECO:0000256" key="9">
    <source>
        <dbReference type="ARBA" id="ARBA00022984"/>
    </source>
</evidence>
<dbReference type="Gene3D" id="3.30.470.20">
    <property type="entry name" value="ATP-grasp fold, B domain"/>
    <property type="match status" value="1"/>
</dbReference>
<evidence type="ECO:0000256" key="7">
    <source>
        <dbReference type="ARBA" id="ARBA00022842"/>
    </source>
</evidence>
<evidence type="ECO:0000256" key="6">
    <source>
        <dbReference type="ARBA" id="ARBA00022840"/>
    </source>
</evidence>
<evidence type="ECO:0000259" key="17">
    <source>
        <dbReference type="PROSITE" id="PS50975"/>
    </source>
</evidence>
<dbReference type="SUPFAM" id="SSF52440">
    <property type="entry name" value="PreATP-grasp domain"/>
    <property type="match status" value="1"/>
</dbReference>
<feature type="binding site" evidence="15">
    <location>
        <position position="335"/>
    </location>
    <ligand>
        <name>Mg(2+)</name>
        <dbReference type="ChEBI" id="CHEBI:18420"/>
        <label>2</label>
    </ligand>
</feature>
<evidence type="ECO:0000256" key="2">
    <source>
        <dbReference type="ARBA" id="ARBA00010871"/>
    </source>
</evidence>
<dbReference type="Gene3D" id="3.30.1490.20">
    <property type="entry name" value="ATP-grasp fold, A domain"/>
    <property type="match status" value="1"/>
</dbReference>
<evidence type="ECO:0000256" key="15">
    <source>
        <dbReference type="PIRSR" id="PIRSR039102-3"/>
    </source>
</evidence>
<keyword evidence="7 15" id="KW-0460">Magnesium</keyword>
<organism evidence="18 19">
    <name type="scientific">Serinicoccus hydrothermalis</name>
    <dbReference type="NCBI Taxonomy" id="1758689"/>
    <lineage>
        <taxon>Bacteria</taxon>
        <taxon>Bacillati</taxon>
        <taxon>Actinomycetota</taxon>
        <taxon>Actinomycetes</taxon>
        <taxon>Micrococcales</taxon>
        <taxon>Ornithinimicrobiaceae</taxon>
        <taxon>Serinicoccus</taxon>
    </lineage>
</organism>
<dbReference type="GO" id="GO:0071555">
    <property type="term" value="P:cell wall organization"/>
    <property type="evidence" value="ECO:0007669"/>
    <property type="project" value="UniProtKB-KW"/>
</dbReference>
<feature type="binding site" evidence="15">
    <location>
        <position position="322"/>
    </location>
    <ligand>
        <name>Mg(2+)</name>
        <dbReference type="ChEBI" id="CHEBI:18420"/>
        <label>1</label>
    </ligand>
</feature>
<feature type="binding site" evidence="14">
    <location>
        <begin position="236"/>
        <end position="243"/>
    </location>
    <ligand>
        <name>ATP</name>
        <dbReference type="ChEBI" id="CHEBI:30616"/>
    </ligand>
</feature>
<feature type="active site" evidence="13">
    <location>
        <position position="346"/>
    </location>
</feature>
<keyword evidence="6 16" id="KW-0067">ATP-binding</keyword>
<keyword evidence="11 12" id="KW-0961">Cell wall biogenesis/degradation</keyword>
<dbReference type="InterPro" id="IPR011761">
    <property type="entry name" value="ATP-grasp"/>
</dbReference>
<evidence type="ECO:0000256" key="16">
    <source>
        <dbReference type="PROSITE-ProRule" id="PRU00409"/>
    </source>
</evidence>
<dbReference type="Gene3D" id="3.40.50.20">
    <property type="match status" value="1"/>
</dbReference>
<dbReference type="PIRSF" id="PIRSF039102">
    <property type="entry name" value="Ddl/VanB"/>
    <property type="match status" value="1"/>
</dbReference>
<name>A0A1B1NGT6_9MICO</name>
<dbReference type="RefSeq" id="WP_066642185.1">
    <property type="nucleotide sequence ID" value="NZ_CP014989.1"/>
</dbReference>
<evidence type="ECO:0000313" key="18">
    <source>
        <dbReference type="EMBL" id="ANS80635.1"/>
    </source>
</evidence>
<protein>
    <recommendedName>
        <fullName evidence="12">D-alanine--D-alanine ligase</fullName>
        <ecNumber evidence="12">6.3.2.4</ecNumber>
    </recommendedName>
    <alternativeName>
        <fullName evidence="12">D-Ala-D-Ala ligase</fullName>
    </alternativeName>
    <alternativeName>
        <fullName evidence="12">D-alanylalanine synthetase</fullName>
    </alternativeName>
</protein>
<evidence type="ECO:0000256" key="1">
    <source>
        <dbReference type="ARBA" id="ARBA00001936"/>
    </source>
</evidence>
<sequence>MDAPTSPTSTDTRHRVALVFGGRSDEHAISCATAASVLRALDRERYAVVPVGITREGHWVLVDDDPEALEIRDGRLPQVEDTGRQVFVPLGGVDHEWTWTGPDGQVGSLGQVDVVFPLLHGPFGEDGTIQGMLELADLPYVGCGVLASAAMMDKHVMKVLFASAGLPVGPYALITDRQWKRDRAAALDAASSLHFPVFVKPARAGSSMGVVKVERPEELEVAVEKARDHDPKVLVEQGIEGREIECGVLGGRGTEPPRVSECGEIVVGGGHDFYDFEAKYLDEANVQITAPADIPDEVRDEVRRVAALAFEAADAEGLSRVDCFVTPRGEVVLNEINTMPGFTPYSMYPQAWAASGVSYPELVDELITLALERPLGLR</sequence>
<comment type="cofactor">
    <cofactor evidence="1">
        <name>Mn(2+)</name>
        <dbReference type="ChEBI" id="CHEBI:29035"/>
    </cofactor>
</comment>
<dbReference type="Proteomes" id="UP000092482">
    <property type="component" value="Chromosome"/>
</dbReference>
<dbReference type="PROSITE" id="PS50975">
    <property type="entry name" value="ATP_GRASP"/>
    <property type="match status" value="1"/>
</dbReference>
<feature type="binding site" evidence="15">
    <location>
        <position position="335"/>
    </location>
    <ligand>
        <name>Mg(2+)</name>
        <dbReference type="ChEBI" id="CHEBI:18420"/>
        <label>1</label>
    </ligand>
</feature>
<evidence type="ECO:0000256" key="3">
    <source>
        <dbReference type="ARBA" id="ARBA00022598"/>
    </source>
</evidence>
<dbReference type="EC" id="6.3.2.4" evidence="12"/>
<dbReference type="AlphaFoldDB" id="A0A1B1NGT6"/>
<dbReference type="FunFam" id="3.30.470.20:FF:000008">
    <property type="entry name" value="D-alanine--D-alanine ligase"/>
    <property type="match status" value="1"/>
</dbReference>
<comment type="pathway">
    <text evidence="12">Cell wall biogenesis; peptidoglycan biosynthesis.</text>
</comment>
<dbReference type="PROSITE" id="PS00843">
    <property type="entry name" value="DALA_DALA_LIGASE_1"/>
    <property type="match status" value="1"/>
</dbReference>
<feature type="binding site" evidence="14">
    <location>
        <position position="154"/>
    </location>
    <ligand>
        <name>ATP</name>
        <dbReference type="ChEBI" id="CHEBI:30616"/>
    </ligand>
</feature>
<dbReference type="InterPro" id="IPR005905">
    <property type="entry name" value="D_ala_D_ala"/>
</dbReference>
<comment type="subcellular location">
    <subcellularLocation>
        <location evidence="12">Cytoplasm</location>
    </subcellularLocation>
</comment>
<reference evidence="18 19" key="1">
    <citation type="submission" date="2016-03" db="EMBL/GenBank/DDBJ databases">
        <title>Shallow-sea hydrothermal system.</title>
        <authorList>
            <person name="Tang K."/>
        </authorList>
    </citation>
    <scope>NUCLEOTIDE SEQUENCE [LARGE SCALE GENOMIC DNA]</scope>
    <source>
        <strain evidence="18 19">JLT9</strain>
    </source>
</reference>
<evidence type="ECO:0000256" key="12">
    <source>
        <dbReference type="HAMAP-Rule" id="MF_00047"/>
    </source>
</evidence>
<dbReference type="STRING" id="1758689.SGUI_3239"/>
<dbReference type="InterPro" id="IPR016185">
    <property type="entry name" value="PreATP-grasp_dom_sf"/>
</dbReference>
<feature type="binding site" evidence="14">
    <location>
        <begin position="206"/>
        <end position="207"/>
    </location>
    <ligand>
        <name>ATP</name>
        <dbReference type="ChEBI" id="CHEBI:30616"/>
    </ligand>
</feature>
<feature type="active site" evidence="13">
    <location>
        <position position="26"/>
    </location>
</feature>
<dbReference type="OrthoDB" id="9813261at2"/>
<dbReference type="InterPro" id="IPR011127">
    <property type="entry name" value="Dala_Dala_lig_N"/>
</dbReference>
<dbReference type="HAMAP" id="MF_00047">
    <property type="entry name" value="Dala_Dala_lig"/>
    <property type="match status" value="1"/>
</dbReference>
<keyword evidence="4 15" id="KW-0479">Metal-binding</keyword>
<keyword evidence="8 12" id="KW-0133">Cell shape</keyword>
<dbReference type="UniPathway" id="UPA00219"/>
<dbReference type="InterPro" id="IPR013815">
    <property type="entry name" value="ATP_grasp_subdomain_1"/>
</dbReference>
<evidence type="ECO:0000256" key="10">
    <source>
        <dbReference type="ARBA" id="ARBA00023211"/>
    </source>
</evidence>
<dbReference type="GO" id="GO:0005829">
    <property type="term" value="C:cytosol"/>
    <property type="evidence" value="ECO:0007669"/>
    <property type="project" value="TreeGrafter"/>
</dbReference>